<organism evidence="1 2">
    <name type="scientific">Nitrosomonas aestuarii</name>
    <dbReference type="NCBI Taxonomy" id="52441"/>
    <lineage>
        <taxon>Bacteria</taxon>
        <taxon>Pseudomonadati</taxon>
        <taxon>Pseudomonadota</taxon>
        <taxon>Betaproteobacteria</taxon>
        <taxon>Nitrosomonadales</taxon>
        <taxon>Nitrosomonadaceae</taxon>
        <taxon>Nitrosomonas</taxon>
    </lineage>
</organism>
<evidence type="ECO:0000313" key="2">
    <source>
        <dbReference type="Proteomes" id="UP000199533"/>
    </source>
</evidence>
<evidence type="ECO:0000313" key="1">
    <source>
        <dbReference type="EMBL" id="SFL00308.1"/>
    </source>
</evidence>
<protein>
    <recommendedName>
        <fullName evidence="3">Antitoxin ParD1/3/4</fullName>
    </recommendedName>
</protein>
<dbReference type="AlphaFoldDB" id="A0A1I4E386"/>
<dbReference type="OrthoDB" id="982470at2"/>
<dbReference type="RefSeq" id="WP_090701363.1">
    <property type="nucleotide sequence ID" value="NZ_FOSP01000025.1"/>
</dbReference>
<keyword evidence="2" id="KW-1185">Reference proteome</keyword>
<proteinExistence type="predicted"/>
<name>A0A1I4E386_9PROT</name>
<evidence type="ECO:0008006" key="3">
    <source>
        <dbReference type="Google" id="ProtNLM"/>
    </source>
</evidence>
<reference evidence="2" key="1">
    <citation type="submission" date="2016-10" db="EMBL/GenBank/DDBJ databases">
        <authorList>
            <person name="Varghese N."/>
            <person name="Submissions S."/>
        </authorList>
    </citation>
    <scope>NUCLEOTIDE SEQUENCE [LARGE SCALE GENOMIC DNA]</scope>
    <source>
        <strain evidence="2">Nm69</strain>
    </source>
</reference>
<dbReference type="EMBL" id="FOSP01000025">
    <property type="protein sequence ID" value="SFL00308.1"/>
    <property type="molecule type" value="Genomic_DNA"/>
</dbReference>
<sequence length="96" mass="10411">MARIDINDPYEDYLKSLVDAGLFRSVTAAAENAIYRQMVEDEKLRLSSVSAAIAKGEADIQAGSTVRYTSSLMTEISEKGKQAALAGKTIKNEVKP</sequence>
<accession>A0A1I4E386</accession>
<dbReference type="Proteomes" id="UP000199533">
    <property type="component" value="Unassembled WGS sequence"/>
</dbReference>
<gene>
    <name evidence="1" type="ORF">SAMN05216302_102552</name>
</gene>